<name>A0ABR2JGI2_9PEZI</name>
<keyword evidence="3" id="KW-1185">Reference proteome</keyword>
<dbReference type="EMBL" id="JAPCWZ010000002">
    <property type="protein sequence ID" value="KAK8876957.1"/>
    <property type="molecule type" value="Genomic_DNA"/>
</dbReference>
<gene>
    <name evidence="2" type="ORF">PGQ11_001903</name>
</gene>
<dbReference type="Proteomes" id="UP001390339">
    <property type="component" value="Unassembled WGS sequence"/>
</dbReference>
<protein>
    <submittedName>
        <fullName evidence="2">AAA domain-containing protein</fullName>
    </submittedName>
</protein>
<organism evidence="2 3">
    <name type="scientific">Apiospora arundinis</name>
    <dbReference type="NCBI Taxonomy" id="335852"/>
    <lineage>
        <taxon>Eukaryota</taxon>
        <taxon>Fungi</taxon>
        <taxon>Dikarya</taxon>
        <taxon>Ascomycota</taxon>
        <taxon>Pezizomycotina</taxon>
        <taxon>Sordariomycetes</taxon>
        <taxon>Xylariomycetidae</taxon>
        <taxon>Amphisphaeriales</taxon>
        <taxon>Apiosporaceae</taxon>
        <taxon>Apiospora</taxon>
    </lineage>
</organism>
<dbReference type="SUPFAM" id="SSF52540">
    <property type="entry name" value="P-loop containing nucleoside triphosphate hydrolases"/>
    <property type="match status" value="1"/>
</dbReference>
<reference evidence="2 3" key="1">
    <citation type="journal article" date="2024" name="IMA Fungus">
        <title>Apiospora arundinis, a panoply of carbohydrate-active enzymes and secondary metabolites.</title>
        <authorList>
            <person name="Sorensen T."/>
            <person name="Petersen C."/>
            <person name="Muurmann A.T."/>
            <person name="Christiansen J.V."/>
            <person name="Brundto M.L."/>
            <person name="Overgaard C.K."/>
            <person name="Boysen A.T."/>
            <person name="Wollenberg R.D."/>
            <person name="Larsen T.O."/>
            <person name="Sorensen J.L."/>
            <person name="Nielsen K.L."/>
            <person name="Sondergaard T.E."/>
        </authorList>
    </citation>
    <scope>NUCLEOTIDE SEQUENCE [LARGE SCALE GENOMIC DNA]</scope>
    <source>
        <strain evidence="2 3">AAU 773</strain>
    </source>
</reference>
<evidence type="ECO:0000313" key="3">
    <source>
        <dbReference type="Proteomes" id="UP001390339"/>
    </source>
</evidence>
<dbReference type="InterPro" id="IPR027417">
    <property type="entry name" value="P-loop_NTPase"/>
</dbReference>
<comment type="caution">
    <text evidence="2">The sequence shown here is derived from an EMBL/GenBank/DDBJ whole genome shotgun (WGS) entry which is preliminary data.</text>
</comment>
<dbReference type="Gene3D" id="3.40.50.300">
    <property type="entry name" value="P-loop containing nucleotide triphosphate hydrolases"/>
    <property type="match status" value="1"/>
</dbReference>
<evidence type="ECO:0000313" key="2">
    <source>
        <dbReference type="EMBL" id="KAK8876957.1"/>
    </source>
</evidence>
<dbReference type="Pfam" id="PF13521">
    <property type="entry name" value="AAA_28"/>
    <property type="match status" value="1"/>
</dbReference>
<accession>A0ABR2JGI2</accession>
<proteinExistence type="predicted"/>
<sequence length="234" mass="26638">MKQPPRRPHPPPQSIYIIGAQSTGKTTLVNALEDHFRQLSLPPSVIHEVARTLLQKRGTGTNSDRLRYTAGDCFTVDDIRASPARSLDLQRRILAGQARAEHDASIAVFAKSPRSRSQHWLVSDRSALDPIAYAWQYVGPGAARSLMTPEWRGMRDRMAGSLIVLCEAGVDWLTDDGLRLMPTSREEWFRTHEVFCQILKEARLSYIVLPRNVRSTEDRMAFVLRSWRNYTPDK</sequence>
<evidence type="ECO:0000259" key="1">
    <source>
        <dbReference type="Pfam" id="PF13521"/>
    </source>
</evidence>
<dbReference type="InterPro" id="IPR038727">
    <property type="entry name" value="NadR/Ttd14_AAA_dom"/>
</dbReference>
<feature type="domain" description="NadR/Ttd14 AAA" evidence="1">
    <location>
        <begin position="15"/>
        <end position="212"/>
    </location>
</feature>